<dbReference type="InterPro" id="IPR027417">
    <property type="entry name" value="P-loop_NTPase"/>
</dbReference>
<evidence type="ECO:0000256" key="3">
    <source>
        <dbReference type="ARBA" id="ARBA00022801"/>
    </source>
</evidence>
<evidence type="ECO:0000256" key="2">
    <source>
        <dbReference type="ARBA" id="ARBA00022741"/>
    </source>
</evidence>
<evidence type="ECO:0000256" key="5">
    <source>
        <dbReference type="ARBA" id="ARBA00022840"/>
    </source>
</evidence>
<dbReference type="Gene3D" id="1.10.486.10">
    <property type="entry name" value="PCRA, domain 4"/>
    <property type="match status" value="1"/>
</dbReference>
<keyword evidence="6" id="KW-0238">DNA-binding</keyword>
<organism evidence="15 16">
    <name type="scientific">Aeromonas media</name>
    <dbReference type="NCBI Taxonomy" id="651"/>
    <lineage>
        <taxon>Bacteria</taxon>
        <taxon>Pseudomonadati</taxon>
        <taxon>Pseudomonadota</taxon>
        <taxon>Gammaproteobacteria</taxon>
        <taxon>Aeromonadales</taxon>
        <taxon>Aeromonadaceae</taxon>
        <taxon>Aeromonas</taxon>
    </lineage>
</organism>
<dbReference type="GO" id="GO:0004386">
    <property type="term" value="F:helicase activity"/>
    <property type="evidence" value="ECO:0007669"/>
    <property type="project" value="UniProtKB-KW"/>
</dbReference>
<dbReference type="InterPro" id="IPR014017">
    <property type="entry name" value="DNA_helicase_UvrD-like_C"/>
</dbReference>
<dbReference type="PANTHER" id="PTHR11070">
    <property type="entry name" value="UVRD / RECB / PCRA DNA HELICASE FAMILY MEMBER"/>
    <property type="match status" value="1"/>
</dbReference>
<proteinExistence type="inferred from homology"/>
<feature type="domain" description="UvrD-like helicase C-terminal" evidence="14">
    <location>
        <begin position="258"/>
        <end position="505"/>
    </location>
</feature>
<evidence type="ECO:0000256" key="4">
    <source>
        <dbReference type="ARBA" id="ARBA00022806"/>
    </source>
</evidence>
<evidence type="ECO:0000259" key="13">
    <source>
        <dbReference type="PROSITE" id="PS51198"/>
    </source>
</evidence>
<keyword evidence="16" id="KW-1185">Reference proteome</keyword>
<sequence>MLSDEQALIAEAVVSSPGNNLTVALPGSGKSTTCVAGIVKLLNEDSSARPWMVTFTKAATLSINNKLKLILSARDFGRVGVSTFHSIIGEQYKQLPTAKEIILGVKQTNIIMQAMEQSLYVGKQEEASSLIDCETRSMTLSEKHYSKVTKVYLSLLKKRGLADYNMVCREVVFALRMGKIRRLNISHLIVDEFQDTDEVQLAWMEEHAIRGVKITAVGDDDQSIYSFRGGLGFHIMNQYIERFGAQMYYLSSCYRCGSRILKAAERIITTNQQRITKSMRAAASHEGQIIIKHAPGRAESYEELSKSIASTKGSWAVLARSGFYLDKVEIALNDKNIACRRIGGRSIWDTPVADSILRLLKITLHQRTDRSSHYALSYLLRMDEGEIADFEEQSSFHLAEPVLNMPPGEPKDLMVAVLSMGNETNDTAKIFAHIANLRTHLSALGLPKREAIISQLLLDNLEDRQGSWHQRLNHFVTRLEQVRAPQELKLEPTVVVLTTLHGAKGLEWDNVAIIDVNKGNIPSDKSDTEQGIEEERRLMYVGMTRAINRLELYTHGQGSIYLDELMLDQTLTIDWQRYQPPTE</sequence>
<protein>
    <recommendedName>
        <fullName evidence="9">DNA 3'-5' helicase</fullName>
        <ecNumber evidence="9">5.6.2.4</ecNumber>
    </recommendedName>
    <alternativeName>
        <fullName evidence="10">DNA 3'-5' helicase II</fullName>
    </alternativeName>
</protein>
<dbReference type="InterPro" id="IPR013986">
    <property type="entry name" value="DExx_box_DNA_helicase_dom_sf"/>
</dbReference>
<evidence type="ECO:0000256" key="9">
    <source>
        <dbReference type="ARBA" id="ARBA00034808"/>
    </source>
</evidence>
<keyword evidence="5 12" id="KW-0067">ATP-binding</keyword>
<dbReference type="InterPro" id="IPR014016">
    <property type="entry name" value="UvrD-like_ATP-bd"/>
</dbReference>
<evidence type="ECO:0000256" key="1">
    <source>
        <dbReference type="ARBA" id="ARBA00009922"/>
    </source>
</evidence>
<dbReference type="SUPFAM" id="SSF52540">
    <property type="entry name" value="P-loop containing nucleoside triphosphate hydrolases"/>
    <property type="match status" value="1"/>
</dbReference>
<comment type="similarity">
    <text evidence="1">Belongs to the helicase family. UvrD subfamily.</text>
</comment>
<dbReference type="Pfam" id="PF13361">
    <property type="entry name" value="UvrD_C"/>
    <property type="match status" value="2"/>
</dbReference>
<evidence type="ECO:0000256" key="11">
    <source>
        <dbReference type="ARBA" id="ARBA00048988"/>
    </source>
</evidence>
<geneLocation type="plasmid" evidence="16">
    <name>paeme5</name>
</geneLocation>
<dbReference type="RefSeq" id="WP_171270052.1">
    <property type="nucleotide sequence ID" value="NZ_CP038446.1"/>
</dbReference>
<dbReference type="Pfam" id="PF00580">
    <property type="entry name" value="UvrD-helicase"/>
    <property type="match status" value="2"/>
</dbReference>
<evidence type="ECO:0000259" key="14">
    <source>
        <dbReference type="PROSITE" id="PS51217"/>
    </source>
</evidence>
<dbReference type="PANTHER" id="PTHR11070:SF2">
    <property type="entry name" value="ATP-DEPENDENT DNA HELICASE SRS2"/>
    <property type="match status" value="1"/>
</dbReference>
<keyword evidence="15" id="KW-0614">Plasmid</keyword>
<evidence type="ECO:0000313" key="16">
    <source>
        <dbReference type="Proteomes" id="UP000502657"/>
    </source>
</evidence>
<comment type="catalytic activity">
    <reaction evidence="11">
        <text>ATP + H2O = ADP + phosphate + H(+)</text>
        <dbReference type="Rhea" id="RHEA:13065"/>
        <dbReference type="ChEBI" id="CHEBI:15377"/>
        <dbReference type="ChEBI" id="CHEBI:15378"/>
        <dbReference type="ChEBI" id="CHEBI:30616"/>
        <dbReference type="ChEBI" id="CHEBI:43474"/>
        <dbReference type="ChEBI" id="CHEBI:456216"/>
        <dbReference type="EC" id="5.6.2.4"/>
    </reaction>
</comment>
<gene>
    <name evidence="15" type="ORF">E4188_22250</name>
</gene>
<dbReference type="PROSITE" id="PS51217">
    <property type="entry name" value="UVRD_HELICASE_CTER"/>
    <property type="match status" value="1"/>
</dbReference>
<name>A0ABX6NXU3_AERME</name>
<feature type="binding site" evidence="12">
    <location>
        <begin position="24"/>
        <end position="31"/>
    </location>
    <ligand>
        <name>ATP</name>
        <dbReference type="ChEBI" id="CHEBI:30616"/>
    </ligand>
</feature>
<evidence type="ECO:0000256" key="7">
    <source>
        <dbReference type="ARBA" id="ARBA00023235"/>
    </source>
</evidence>
<feature type="domain" description="UvrD-like helicase ATP-binding" evidence="13">
    <location>
        <begin position="3"/>
        <end position="257"/>
    </location>
</feature>
<dbReference type="EC" id="5.6.2.4" evidence="9"/>
<dbReference type="Gene3D" id="1.10.10.160">
    <property type="match status" value="1"/>
</dbReference>
<evidence type="ECO:0000256" key="12">
    <source>
        <dbReference type="PROSITE-ProRule" id="PRU00560"/>
    </source>
</evidence>
<reference evidence="15 16" key="1">
    <citation type="submission" date="2019-03" db="EMBL/GenBank/DDBJ databases">
        <title>Novel transposon Tn6433 accelerates the dissemination of tet(E) in Aeromonas from aerobic biofilm under oxytetracycline stress.</title>
        <authorList>
            <person name="Shi Y."/>
            <person name="Tian Z."/>
            <person name="Zhang Y."/>
            <person name="Zhang H."/>
            <person name="Yang M."/>
        </authorList>
    </citation>
    <scope>NUCLEOTIDE SEQUENCE [LARGE SCALE GENOMIC DNA]</scope>
    <source>
        <strain evidence="15 16">R50-22</strain>
        <plasmid evidence="16">paeme5</plasmid>
    </source>
</reference>
<dbReference type="PROSITE" id="PS51198">
    <property type="entry name" value="UVRD_HELICASE_ATP_BIND"/>
    <property type="match status" value="1"/>
</dbReference>
<dbReference type="Proteomes" id="UP000502657">
    <property type="component" value="Plasmid pAeme5"/>
</dbReference>
<keyword evidence="4 12" id="KW-0347">Helicase</keyword>
<evidence type="ECO:0000313" key="15">
    <source>
        <dbReference type="EMBL" id="QJT41224.1"/>
    </source>
</evidence>
<keyword evidence="3 12" id="KW-0378">Hydrolase</keyword>
<keyword evidence="7" id="KW-0413">Isomerase</keyword>
<dbReference type="EMBL" id="CP038449">
    <property type="protein sequence ID" value="QJT41224.1"/>
    <property type="molecule type" value="Genomic_DNA"/>
</dbReference>
<comment type="catalytic activity">
    <reaction evidence="8">
        <text>Couples ATP hydrolysis with the unwinding of duplex DNA by translocating in the 3'-5' direction.</text>
        <dbReference type="EC" id="5.6.2.4"/>
    </reaction>
</comment>
<evidence type="ECO:0000256" key="10">
    <source>
        <dbReference type="ARBA" id="ARBA00034923"/>
    </source>
</evidence>
<dbReference type="Gene3D" id="3.40.50.300">
    <property type="entry name" value="P-loop containing nucleotide triphosphate hydrolases"/>
    <property type="match status" value="2"/>
</dbReference>
<keyword evidence="2 12" id="KW-0547">Nucleotide-binding</keyword>
<accession>A0ABX6NXU3</accession>
<dbReference type="InterPro" id="IPR000212">
    <property type="entry name" value="DNA_helicase_UvrD/REP"/>
</dbReference>
<evidence type="ECO:0000256" key="6">
    <source>
        <dbReference type="ARBA" id="ARBA00023125"/>
    </source>
</evidence>
<evidence type="ECO:0000256" key="8">
    <source>
        <dbReference type="ARBA" id="ARBA00034617"/>
    </source>
</evidence>